<organism evidence="4 5">
    <name type="scientific">Thraustotheca clavata</name>
    <dbReference type="NCBI Taxonomy" id="74557"/>
    <lineage>
        <taxon>Eukaryota</taxon>
        <taxon>Sar</taxon>
        <taxon>Stramenopiles</taxon>
        <taxon>Oomycota</taxon>
        <taxon>Saprolegniomycetes</taxon>
        <taxon>Saprolegniales</taxon>
        <taxon>Achlyaceae</taxon>
        <taxon>Thraustotheca</taxon>
    </lineage>
</organism>
<keyword evidence="2" id="KW-0677">Repeat</keyword>
<comment type="caution">
    <text evidence="4">The sequence shown here is derived from an EMBL/GenBank/DDBJ whole genome shotgun (WGS) entry which is preliminary data.</text>
</comment>
<protein>
    <submittedName>
        <fullName evidence="4">Uncharacterized protein</fullName>
    </submittedName>
</protein>
<reference evidence="4 5" key="1">
    <citation type="journal article" date="2014" name="Genome Biol. Evol.">
        <title>The secreted proteins of Achlya hypogyna and Thraustotheca clavata identify the ancestral oomycete secretome and reveal gene acquisitions by horizontal gene transfer.</title>
        <authorList>
            <person name="Misner I."/>
            <person name="Blouin N."/>
            <person name="Leonard G."/>
            <person name="Richards T.A."/>
            <person name="Lane C.E."/>
        </authorList>
    </citation>
    <scope>NUCLEOTIDE SEQUENCE [LARGE SCALE GENOMIC DNA]</scope>
    <source>
        <strain evidence="4 5">ATCC 34112</strain>
    </source>
</reference>
<dbReference type="Gene3D" id="2.120.10.80">
    <property type="entry name" value="Kelch-type beta propeller"/>
    <property type="match status" value="1"/>
</dbReference>
<proteinExistence type="predicted"/>
<sequence>MVKRNNYDLVEHALYQEQVKERIALGEDAKQIDSYRKHKWKLNRDPPKKPFKEDEKENEQTSTIISSIVNEPKDESMVATEDTISLKLLVEKEVDGKRRAYQQYLMELISPALANVLQLHFELVNAQGVDAFNQSVPCARDGATLTKCNDILVLFGGSYLSDPTHVHPRTITPLPVSARSKIHYSNHVFVFDPQSDTWEMPRCAGVYPRSRADHTAIFIPPRSLMIIGGRGKQSIVFDDVFLLDIELWHWSSPSQIKGEKPQGRFWHSATCDSNDNIYCFGGKDIYRVYGDFYRLEFKNDLLEWHQPLTMGHHPTPRFGATMLPLGNDHLAIVGGWECRSVPHMSSRANKAIDIFVLDTFTGIWSQPHLAQHVVTWSVPCERFLSQVYLMGKTLVVFGGYSYEPATKCHEKAWFELENSARDTINSPHPIRYVHGMTLRPLDDPYIYKFDLQIMIWRRQPITMTSTGLSHIPTAVHTGSYPMLNDTSYFFGIAIPNPHEISIYRLRLTSSKRTATCSNPPLRSSCIEEAFELDYS</sequence>
<feature type="region of interest" description="Disordered" evidence="3">
    <location>
        <begin position="36"/>
        <end position="62"/>
    </location>
</feature>
<accession>A0A1V9ZQB8</accession>
<dbReference type="OrthoDB" id="45365at2759"/>
<evidence type="ECO:0000313" key="5">
    <source>
        <dbReference type="Proteomes" id="UP000243217"/>
    </source>
</evidence>
<name>A0A1V9ZQB8_9STRA</name>
<dbReference type="PANTHER" id="PTHR46093:SF18">
    <property type="entry name" value="FIBRONECTIN TYPE-III DOMAIN-CONTAINING PROTEIN"/>
    <property type="match status" value="1"/>
</dbReference>
<dbReference type="Proteomes" id="UP000243217">
    <property type="component" value="Unassembled WGS sequence"/>
</dbReference>
<dbReference type="SUPFAM" id="SSF117281">
    <property type="entry name" value="Kelch motif"/>
    <property type="match status" value="2"/>
</dbReference>
<evidence type="ECO:0000256" key="3">
    <source>
        <dbReference type="SAM" id="MobiDB-lite"/>
    </source>
</evidence>
<feature type="compositionally biased region" description="Basic and acidic residues" evidence="3">
    <location>
        <begin position="42"/>
        <end position="59"/>
    </location>
</feature>
<dbReference type="InterPro" id="IPR015915">
    <property type="entry name" value="Kelch-typ_b-propeller"/>
</dbReference>
<dbReference type="Pfam" id="PF24681">
    <property type="entry name" value="Kelch_KLHDC2_KLHL20_DRC7"/>
    <property type="match status" value="1"/>
</dbReference>
<evidence type="ECO:0000313" key="4">
    <source>
        <dbReference type="EMBL" id="OQS00216.1"/>
    </source>
</evidence>
<dbReference type="AlphaFoldDB" id="A0A1V9ZQB8"/>
<dbReference type="STRING" id="74557.A0A1V9ZQB8"/>
<evidence type="ECO:0000256" key="2">
    <source>
        <dbReference type="ARBA" id="ARBA00022737"/>
    </source>
</evidence>
<gene>
    <name evidence="4" type="ORF">THRCLA_06131</name>
</gene>
<keyword evidence="1" id="KW-0880">Kelch repeat</keyword>
<evidence type="ECO:0000256" key="1">
    <source>
        <dbReference type="ARBA" id="ARBA00022441"/>
    </source>
</evidence>
<keyword evidence="5" id="KW-1185">Reference proteome</keyword>
<dbReference type="EMBL" id="JNBS01001736">
    <property type="protein sequence ID" value="OQS00216.1"/>
    <property type="molecule type" value="Genomic_DNA"/>
</dbReference>
<dbReference type="PANTHER" id="PTHR46093">
    <property type="entry name" value="ACYL-COA-BINDING DOMAIN-CONTAINING PROTEIN 5"/>
    <property type="match status" value="1"/>
</dbReference>